<name>A0A2T0ABH0_RHOTO</name>
<dbReference type="EMBL" id="LCTV02000005">
    <property type="protein sequence ID" value="PRQ75351.1"/>
    <property type="molecule type" value="Genomic_DNA"/>
</dbReference>
<gene>
    <name evidence="1" type="ORF">AAT19DRAFT_14373</name>
</gene>
<evidence type="ECO:0000313" key="1">
    <source>
        <dbReference type="EMBL" id="PRQ75351.1"/>
    </source>
</evidence>
<sequence length="172" mass="18914">MPVALPLDIALLVVDYAHPRRLDESAVEHLQRLTRLALTLVVGNLANNTGRVLPESSASLGKVVLVGPALVLFFPCDFAKELYPALHSLSLSVRQIRSLPPRLPGPLALTELLLAGPRENLIREFIHPSVTPLLRHLCLLKLDFARTQSPSAFSDIELFRRLEALEISVAHG</sequence>
<evidence type="ECO:0000313" key="2">
    <source>
        <dbReference type="Proteomes" id="UP000239560"/>
    </source>
</evidence>
<dbReference type="Proteomes" id="UP000239560">
    <property type="component" value="Unassembled WGS sequence"/>
</dbReference>
<dbReference type="AlphaFoldDB" id="A0A2T0ABH0"/>
<proteinExistence type="predicted"/>
<accession>A0A2T0ABH0</accession>
<reference evidence="1 2" key="1">
    <citation type="journal article" date="2018" name="Elife">
        <title>Functional genomics of lipid metabolism in the oleaginous yeast Rhodosporidium toruloides.</title>
        <authorList>
            <person name="Coradetti S.T."/>
            <person name="Pinel D."/>
            <person name="Geiselman G."/>
            <person name="Ito M."/>
            <person name="Mondo S."/>
            <person name="Reilly M.C."/>
            <person name="Cheng Y.F."/>
            <person name="Bauer S."/>
            <person name="Grigoriev I."/>
            <person name="Gladden J.M."/>
            <person name="Simmons B.A."/>
            <person name="Brem R."/>
            <person name="Arkin A.P."/>
            <person name="Skerker J.M."/>
        </authorList>
    </citation>
    <scope>NUCLEOTIDE SEQUENCE [LARGE SCALE GENOMIC DNA]</scope>
    <source>
        <strain evidence="1 2">NBRC 0880</strain>
    </source>
</reference>
<protein>
    <recommendedName>
        <fullName evidence="3">Proteophosphoglycan ppg4</fullName>
    </recommendedName>
</protein>
<comment type="caution">
    <text evidence="1">The sequence shown here is derived from an EMBL/GenBank/DDBJ whole genome shotgun (WGS) entry which is preliminary data.</text>
</comment>
<evidence type="ECO:0008006" key="3">
    <source>
        <dbReference type="Google" id="ProtNLM"/>
    </source>
</evidence>
<organism evidence="1 2">
    <name type="scientific">Rhodotorula toruloides</name>
    <name type="common">Yeast</name>
    <name type="synonym">Rhodosporidium toruloides</name>
    <dbReference type="NCBI Taxonomy" id="5286"/>
    <lineage>
        <taxon>Eukaryota</taxon>
        <taxon>Fungi</taxon>
        <taxon>Dikarya</taxon>
        <taxon>Basidiomycota</taxon>
        <taxon>Pucciniomycotina</taxon>
        <taxon>Microbotryomycetes</taxon>
        <taxon>Sporidiobolales</taxon>
        <taxon>Sporidiobolaceae</taxon>
        <taxon>Rhodotorula</taxon>
    </lineage>
</organism>